<dbReference type="AlphaFoldDB" id="A0A644WDE2"/>
<comment type="caution">
    <text evidence="1">The sequence shown here is derived from an EMBL/GenBank/DDBJ whole genome shotgun (WGS) entry which is preliminary data.</text>
</comment>
<gene>
    <name evidence="1" type="ORF">SDC9_48095</name>
</gene>
<evidence type="ECO:0000313" key="1">
    <source>
        <dbReference type="EMBL" id="MPM01855.1"/>
    </source>
</evidence>
<reference evidence="1" key="1">
    <citation type="submission" date="2019-08" db="EMBL/GenBank/DDBJ databases">
        <authorList>
            <person name="Kucharzyk K."/>
            <person name="Murdoch R.W."/>
            <person name="Higgins S."/>
            <person name="Loffler F."/>
        </authorList>
    </citation>
    <scope>NUCLEOTIDE SEQUENCE</scope>
</reference>
<name>A0A644WDE2_9ZZZZ</name>
<dbReference type="EMBL" id="VSSQ01000828">
    <property type="protein sequence ID" value="MPM01855.1"/>
    <property type="molecule type" value="Genomic_DNA"/>
</dbReference>
<sequence>MIEFEPFRHFDCKAWICLAYFSFLIDNLGGYLRPFYYNAPGYRQSSAVVTGRKFVTAGFQRGKPVLGGGAVNIAYKTVGIGTVVGDYSKPDIRGA</sequence>
<accession>A0A644WDE2</accession>
<organism evidence="1">
    <name type="scientific">bioreactor metagenome</name>
    <dbReference type="NCBI Taxonomy" id="1076179"/>
    <lineage>
        <taxon>unclassified sequences</taxon>
        <taxon>metagenomes</taxon>
        <taxon>ecological metagenomes</taxon>
    </lineage>
</organism>
<protein>
    <submittedName>
        <fullName evidence="1">Uncharacterized protein</fullName>
    </submittedName>
</protein>
<proteinExistence type="predicted"/>